<accession>A0A1N6G3S8</accession>
<dbReference type="GO" id="GO:0045892">
    <property type="term" value="P:negative regulation of DNA-templated transcription"/>
    <property type="evidence" value="ECO:0007669"/>
    <property type="project" value="InterPro"/>
</dbReference>
<protein>
    <submittedName>
        <fullName evidence="5">Predicted transcriptional regulator</fullName>
    </submittedName>
</protein>
<dbReference type="AlphaFoldDB" id="A0A1N6G3S8"/>
<evidence type="ECO:0000313" key="6">
    <source>
        <dbReference type="Proteomes" id="UP000185003"/>
    </source>
</evidence>
<dbReference type="EMBL" id="FSRA01000001">
    <property type="protein sequence ID" value="SIO02195.1"/>
    <property type="molecule type" value="Genomic_DNA"/>
</dbReference>
<keyword evidence="6" id="KW-1185">Reference proteome</keyword>
<dbReference type="GO" id="GO:0003677">
    <property type="term" value="F:DNA binding"/>
    <property type="evidence" value="ECO:0007669"/>
    <property type="project" value="UniProtKB-KW"/>
</dbReference>
<comment type="similarity">
    <text evidence="1">Belongs to the BlaI transcriptional regulatory family.</text>
</comment>
<dbReference type="Proteomes" id="UP000185003">
    <property type="component" value="Unassembled WGS sequence"/>
</dbReference>
<organism evidence="5 6">
    <name type="scientific">Chitinophaga niabensis</name>
    <dbReference type="NCBI Taxonomy" id="536979"/>
    <lineage>
        <taxon>Bacteria</taxon>
        <taxon>Pseudomonadati</taxon>
        <taxon>Bacteroidota</taxon>
        <taxon>Chitinophagia</taxon>
        <taxon>Chitinophagales</taxon>
        <taxon>Chitinophagaceae</taxon>
        <taxon>Chitinophaga</taxon>
    </lineage>
</organism>
<name>A0A1N6G3S8_9BACT</name>
<reference evidence="5 6" key="1">
    <citation type="submission" date="2016-11" db="EMBL/GenBank/DDBJ databases">
        <authorList>
            <person name="Jaros S."/>
            <person name="Januszkiewicz K."/>
            <person name="Wedrychowicz H."/>
        </authorList>
    </citation>
    <scope>NUCLEOTIDE SEQUENCE [LARGE SCALE GENOMIC DNA]</scope>
    <source>
        <strain evidence="5 6">DSM 24787</strain>
    </source>
</reference>
<gene>
    <name evidence="5" type="ORF">SAMN04488055_2563</name>
</gene>
<dbReference type="InterPro" id="IPR005650">
    <property type="entry name" value="BlaI_family"/>
</dbReference>
<dbReference type="SUPFAM" id="SSF46785">
    <property type="entry name" value="Winged helix' DNA-binding domain"/>
    <property type="match status" value="1"/>
</dbReference>
<keyword evidence="3" id="KW-0238">DNA-binding</keyword>
<evidence type="ECO:0000313" key="5">
    <source>
        <dbReference type="EMBL" id="SIO02195.1"/>
    </source>
</evidence>
<dbReference type="InterPro" id="IPR036388">
    <property type="entry name" value="WH-like_DNA-bd_sf"/>
</dbReference>
<dbReference type="Pfam" id="PF03965">
    <property type="entry name" value="Penicillinase_R"/>
    <property type="match status" value="1"/>
</dbReference>
<keyword evidence="2" id="KW-0805">Transcription regulation</keyword>
<dbReference type="Gene3D" id="1.10.10.10">
    <property type="entry name" value="Winged helix-like DNA-binding domain superfamily/Winged helix DNA-binding domain"/>
    <property type="match status" value="1"/>
</dbReference>
<evidence type="ECO:0000256" key="3">
    <source>
        <dbReference type="ARBA" id="ARBA00023125"/>
    </source>
</evidence>
<sequence>MGYNLSLMEELTKSEEHIMQILWKLGNAFVKDIIEEMEDPKPPYTTVSSVVRILEAKGFVSHKAYGKTHEYSPLISKEQYRKGSIQRMVKYYFDDKTSNLLSFLMQEKKLSKKELQELQQFIDQQKQRS</sequence>
<keyword evidence="4" id="KW-0804">Transcription</keyword>
<dbReference type="Gene3D" id="1.10.4040.10">
    <property type="entry name" value="Penicillinase repressor domain"/>
    <property type="match status" value="1"/>
</dbReference>
<evidence type="ECO:0000256" key="2">
    <source>
        <dbReference type="ARBA" id="ARBA00023015"/>
    </source>
</evidence>
<dbReference type="InterPro" id="IPR036390">
    <property type="entry name" value="WH_DNA-bd_sf"/>
</dbReference>
<dbReference type="PIRSF" id="PIRSF019455">
    <property type="entry name" value="CopR_AtkY"/>
    <property type="match status" value="1"/>
</dbReference>
<evidence type="ECO:0000256" key="1">
    <source>
        <dbReference type="ARBA" id="ARBA00011046"/>
    </source>
</evidence>
<proteinExistence type="inferred from homology"/>
<evidence type="ECO:0000256" key="4">
    <source>
        <dbReference type="ARBA" id="ARBA00023163"/>
    </source>
</evidence>
<dbReference type="STRING" id="536979.SAMN04488055_2563"/>